<gene>
    <name evidence="1" type="ORF">EcWSU1_A030</name>
</gene>
<sequence length="30" mass="3731">MKTYILNRFSHNIIGVFYNHHFFEFSIIIE</sequence>
<name>G8LQA8_9ENTR</name>
<geneLocation type="plasmid" evidence="1 2">
    <name>pEcWSU1_A</name>
</geneLocation>
<protein>
    <submittedName>
        <fullName evidence="1">Uncharacterized protein</fullName>
    </submittedName>
</protein>
<proteinExistence type="predicted"/>
<organism evidence="1 2">
    <name type="scientific">Enterobacter ludwigii</name>
    <dbReference type="NCBI Taxonomy" id="299767"/>
    <lineage>
        <taxon>Bacteria</taxon>
        <taxon>Pseudomonadati</taxon>
        <taxon>Pseudomonadota</taxon>
        <taxon>Gammaproteobacteria</taxon>
        <taxon>Enterobacterales</taxon>
        <taxon>Enterobacteriaceae</taxon>
        <taxon>Enterobacter</taxon>
        <taxon>Enterobacter cloacae complex</taxon>
    </lineage>
</organism>
<dbReference type="EMBL" id="CP002887">
    <property type="protein sequence ID" value="AEW76004.1"/>
    <property type="molecule type" value="Genomic_DNA"/>
</dbReference>
<dbReference type="HOGENOM" id="CLU_3403339_0_0_6"/>
<evidence type="ECO:0000313" key="2">
    <source>
        <dbReference type="Proteomes" id="UP000007838"/>
    </source>
</evidence>
<dbReference type="KEGG" id="eec:EcWSU1_A030"/>
<evidence type="ECO:0000313" key="1">
    <source>
        <dbReference type="EMBL" id="AEW76004.1"/>
    </source>
</evidence>
<accession>G8LQA8</accession>
<dbReference type="Proteomes" id="UP000007838">
    <property type="component" value="Plasmid pEcWSU1_A"/>
</dbReference>
<dbReference type="AlphaFoldDB" id="G8LQA8"/>
<reference evidence="1 2" key="1">
    <citation type="journal article" date="2011" name="Stand. Genomic Sci.">
        <title>Complete genome of the onion pathogen Enterobacter cloacae EcWSU1.</title>
        <authorList>
            <person name="Humann J.L."/>
            <person name="Wildung M."/>
            <person name="Cheng C.H."/>
            <person name="Lee T."/>
            <person name="Stewart J.E."/>
            <person name="Drew J.C."/>
            <person name="Triplett E.W."/>
            <person name="Main D."/>
            <person name="Schroeder B.K."/>
        </authorList>
    </citation>
    <scope>NUCLEOTIDE SEQUENCE [LARGE SCALE GENOMIC DNA]</scope>
    <source>
        <strain evidence="1 2">EcWSU1</strain>
        <plasmid evidence="1 2">pEcWSU1_A</plasmid>
    </source>
</reference>
<keyword evidence="1" id="KW-0614">Plasmid</keyword>